<evidence type="ECO:0000256" key="1">
    <source>
        <dbReference type="SAM" id="MobiDB-lite"/>
    </source>
</evidence>
<feature type="region of interest" description="Disordered" evidence="1">
    <location>
        <begin position="364"/>
        <end position="506"/>
    </location>
</feature>
<feature type="compositionally biased region" description="Polar residues" evidence="1">
    <location>
        <begin position="644"/>
        <end position="658"/>
    </location>
</feature>
<reference evidence="2 3" key="1">
    <citation type="submission" date="2017-10" db="EMBL/GenBank/DDBJ databases">
        <title>Comparative genomics in systemic dimorphic fungi from Ajellomycetaceae.</title>
        <authorList>
            <person name="Munoz J.F."/>
            <person name="Mcewen J.G."/>
            <person name="Clay O.K."/>
            <person name="Cuomo C.A."/>
        </authorList>
    </citation>
    <scope>NUCLEOTIDE SEQUENCE [LARGE SCALE GENOMIC DNA]</scope>
    <source>
        <strain evidence="2 3">UAMH7299</strain>
    </source>
</reference>
<feature type="region of interest" description="Disordered" evidence="1">
    <location>
        <begin position="63"/>
        <end position="167"/>
    </location>
</feature>
<feature type="compositionally biased region" description="Polar residues" evidence="1">
    <location>
        <begin position="63"/>
        <end position="75"/>
    </location>
</feature>
<protein>
    <recommendedName>
        <fullName evidence="4">Ubiquitin carboxyl-terminal hydrolase 19</fullName>
    </recommendedName>
</protein>
<evidence type="ECO:0000313" key="2">
    <source>
        <dbReference type="EMBL" id="PGG99909.1"/>
    </source>
</evidence>
<feature type="compositionally biased region" description="Polar residues" evidence="1">
    <location>
        <begin position="118"/>
        <end position="128"/>
    </location>
</feature>
<feature type="compositionally biased region" description="Polar residues" evidence="1">
    <location>
        <begin position="434"/>
        <end position="459"/>
    </location>
</feature>
<feature type="compositionally biased region" description="Low complexity" evidence="1">
    <location>
        <begin position="403"/>
        <end position="413"/>
    </location>
</feature>
<dbReference type="EMBL" id="PDNA01000262">
    <property type="protein sequence ID" value="PGG99909.1"/>
    <property type="molecule type" value="Genomic_DNA"/>
</dbReference>
<evidence type="ECO:0008006" key="4">
    <source>
        <dbReference type="Google" id="ProtNLM"/>
    </source>
</evidence>
<comment type="caution">
    <text evidence="2">The sequence shown here is derived from an EMBL/GenBank/DDBJ whole genome shotgun (WGS) entry which is preliminary data.</text>
</comment>
<organism evidence="2 3">
    <name type="scientific">Polytolypa hystricis (strain UAMH7299)</name>
    <dbReference type="NCBI Taxonomy" id="1447883"/>
    <lineage>
        <taxon>Eukaryota</taxon>
        <taxon>Fungi</taxon>
        <taxon>Dikarya</taxon>
        <taxon>Ascomycota</taxon>
        <taxon>Pezizomycotina</taxon>
        <taxon>Eurotiomycetes</taxon>
        <taxon>Eurotiomycetidae</taxon>
        <taxon>Onygenales</taxon>
        <taxon>Onygenales incertae sedis</taxon>
        <taxon>Polytolypa</taxon>
    </lineage>
</organism>
<feature type="compositionally biased region" description="Basic and acidic residues" evidence="1">
    <location>
        <begin position="366"/>
        <end position="376"/>
    </location>
</feature>
<dbReference type="Proteomes" id="UP000224634">
    <property type="component" value="Unassembled WGS sequence"/>
</dbReference>
<feature type="compositionally biased region" description="Low complexity" evidence="1">
    <location>
        <begin position="531"/>
        <end position="556"/>
    </location>
</feature>
<dbReference type="OrthoDB" id="5369841at2759"/>
<gene>
    <name evidence="2" type="ORF">AJ80_09264</name>
</gene>
<keyword evidence="3" id="KW-1185">Reference proteome</keyword>
<sequence length="658" mass="70532">MDAQYPFASREDIWRVHEEVKDLYTTQLEHGERITRLERRREDDARMKSVWGPLSPFPLTMSSTVSQEPSYTPTTPFGGFDQAHHQGLGTNLNLETEEEPRRGASRANSVRFDESSMYYGQTNRSTSELPLRTGSGLGSHPLTERSLSHRSDGKQSSSGQSHHSARTNSMGLDAARMVGGTNGVLSNTTIPPPPGLFILGPVPCIIRCWLTTNFSNDSLLYAAVCSGSYRSIIGSEMVRKLGLEEEVTAEDDGGKTIKLPMYLPEASIYQPTSRASSPVPQLPALTITFLIRHTDPNDKTIQILLGSDVLRAHNADILFSQDKMLVVDNERNKISIPLVRPEDVATFSSLTTGSAHTIAAHGENASLRDAEHDEHTAVTNGQREAPEPIGHHRVMSPVKPEKTTLSLRTSSDSFDSRDTKTRSSTMLTEDSEDTNASSTEQRQPKSVISERSTTTTAKSETGGPSVWTNWRRESTTTATPTTITGATTATTPSTNKSVGSAGEAASATPYLSAFQRSNRVRNMKILKPMKPSTSTPSSSFRGPSSSSGSTTSTPASAVESVPPTRFADAFGSHRPTQSSGSGGGEVSSASHHESAYHHQHAMSAHPGNAKAGDNAGVSPWTGTVPGKARSANPIGGASAFGWLNSAQQKQGGSTGPSD</sequence>
<evidence type="ECO:0000313" key="3">
    <source>
        <dbReference type="Proteomes" id="UP000224634"/>
    </source>
</evidence>
<feature type="region of interest" description="Disordered" evidence="1">
    <location>
        <begin position="526"/>
        <end position="658"/>
    </location>
</feature>
<feature type="compositionally biased region" description="Basic and acidic residues" evidence="1">
    <location>
        <begin position="142"/>
        <end position="153"/>
    </location>
</feature>
<proteinExistence type="predicted"/>
<name>A0A2B7WTI7_POLH7</name>
<accession>A0A2B7WTI7</accession>
<feature type="compositionally biased region" description="Low complexity" evidence="1">
    <location>
        <begin position="475"/>
        <end position="494"/>
    </location>
</feature>
<dbReference type="AlphaFoldDB" id="A0A2B7WTI7"/>
<dbReference type="STRING" id="1447883.A0A2B7WTI7"/>